<feature type="transmembrane region" description="Helical" evidence="5">
    <location>
        <begin position="60"/>
        <end position="79"/>
    </location>
</feature>
<dbReference type="EnsemblBacteria" id="CAQ46407">
    <property type="protein sequence ID" value="CAQ46407"/>
    <property type="gene ID" value="Smlt2953"/>
</dbReference>
<feature type="transmembrane region" description="Helical" evidence="5">
    <location>
        <begin position="148"/>
        <end position="170"/>
    </location>
</feature>
<feature type="transmembrane region" description="Helical" evidence="5">
    <location>
        <begin position="250"/>
        <end position="268"/>
    </location>
</feature>
<dbReference type="KEGG" id="sml:Smlt2953"/>
<reference evidence="7 8" key="1">
    <citation type="journal article" date="2008" name="Genome Biol.">
        <title>The complete genome, comparative and functional analysis of Stenotrophomonas maltophilia reveals an organism heavily shielded by drug resistance determinants.</title>
        <authorList>
            <person name="Crossman L.C."/>
            <person name="Gould V.C."/>
            <person name="Dow J.M."/>
            <person name="Vernikos G.S."/>
            <person name="Okazaki A."/>
            <person name="Sebaihia M."/>
            <person name="Saunders D."/>
            <person name="Arrowsmith C."/>
            <person name="Carver T."/>
            <person name="Peters N."/>
            <person name="Adlem E."/>
            <person name="Kerhornou A."/>
            <person name="Lord A."/>
            <person name="Murphy L."/>
            <person name="Seeger K."/>
            <person name="Squares R."/>
            <person name="Rutter S."/>
            <person name="Quail M.A."/>
            <person name="Rajandream M.A."/>
            <person name="Harris D."/>
            <person name="Churcher C."/>
            <person name="Bentley S.D."/>
            <person name="Parkhill J."/>
            <person name="Thomson N.R."/>
            <person name="Avison M.B."/>
        </authorList>
    </citation>
    <scope>NUCLEOTIDE SEQUENCE [LARGE SCALE GENOMIC DNA]</scope>
    <source>
        <strain evidence="7 8">K279a</strain>
    </source>
</reference>
<dbReference type="CDD" id="cd01949">
    <property type="entry name" value="GGDEF"/>
    <property type="match status" value="1"/>
</dbReference>
<dbReference type="EMBL" id="AM743169">
    <property type="protein sequence ID" value="CAQ46407.1"/>
    <property type="molecule type" value="Genomic_DNA"/>
</dbReference>
<evidence type="ECO:0000313" key="8">
    <source>
        <dbReference type="Proteomes" id="UP000008840"/>
    </source>
</evidence>
<proteinExistence type="predicted"/>
<evidence type="ECO:0000256" key="1">
    <source>
        <dbReference type="ARBA" id="ARBA00001946"/>
    </source>
</evidence>
<dbReference type="SUPFAM" id="SSF55073">
    <property type="entry name" value="Nucleotide cyclase"/>
    <property type="match status" value="1"/>
</dbReference>
<feature type="transmembrane region" description="Helical" evidence="5">
    <location>
        <begin position="85"/>
        <end position="105"/>
    </location>
</feature>
<dbReference type="Pfam" id="PF00990">
    <property type="entry name" value="GGDEF"/>
    <property type="match status" value="1"/>
</dbReference>
<accession>B2FIN3</accession>
<comment type="catalytic activity">
    <reaction evidence="3">
        <text>2 GTP = 3',3'-c-di-GMP + 2 diphosphate</text>
        <dbReference type="Rhea" id="RHEA:24898"/>
        <dbReference type="ChEBI" id="CHEBI:33019"/>
        <dbReference type="ChEBI" id="CHEBI:37565"/>
        <dbReference type="ChEBI" id="CHEBI:58805"/>
        <dbReference type="EC" id="2.7.7.65"/>
    </reaction>
</comment>
<protein>
    <recommendedName>
        <fullName evidence="2">diguanylate cyclase</fullName>
        <ecNumber evidence="2">2.7.7.65</ecNumber>
    </recommendedName>
</protein>
<dbReference type="FunFam" id="3.30.70.270:FF:000001">
    <property type="entry name" value="Diguanylate cyclase domain protein"/>
    <property type="match status" value="1"/>
</dbReference>
<dbReference type="PANTHER" id="PTHR45138">
    <property type="entry name" value="REGULATORY COMPONENTS OF SENSORY TRANSDUCTION SYSTEM"/>
    <property type="match status" value="1"/>
</dbReference>
<evidence type="ECO:0000313" key="7">
    <source>
        <dbReference type="EMBL" id="CAQ46407.1"/>
    </source>
</evidence>
<evidence type="ECO:0000259" key="6">
    <source>
        <dbReference type="PROSITE" id="PS50887"/>
    </source>
</evidence>
<gene>
    <name evidence="7" type="ordered locus">Smlt2953</name>
</gene>
<feature type="transmembrane region" description="Helical" evidence="5">
    <location>
        <begin position="30"/>
        <end position="48"/>
    </location>
</feature>
<dbReference type="InterPro" id="IPR043128">
    <property type="entry name" value="Rev_trsase/Diguanyl_cyclase"/>
</dbReference>
<dbReference type="eggNOG" id="COG3706">
    <property type="taxonomic scope" value="Bacteria"/>
</dbReference>
<keyword evidence="5 7" id="KW-0812">Transmembrane</keyword>
<feature type="transmembrane region" description="Helical" evidence="5">
    <location>
        <begin position="213"/>
        <end position="230"/>
    </location>
</feature>
<evidence type="ECO:0000256" key="5">
    <source>
        <dbReference type="SAM" id="Phobius"/>
    </source>
</evidence>
<dbReference type="GO" id="GO:0005886">
    <property type="term" value="C:plasma membrane"/>
    <property type="evidence" value="ECO:0007669"/>
    <property type="project" value="TreeGrafter"/>
</dbReference>
<dbReference type="PANTHER" id="PTHR45138:SF9">
    <property type="entry name" value="DIGUANYLATE CYCLASE DGCM-RELATED"/>
    <property type="match status" value="1"/>
</dbReference>
<keyword evidence="8" id="KW-1185">Reference proteome</keyword>
<dbReference type="PROSITE" id="PS50887">
    <property type="entry name" value="GGDEF"/>
    <property type="match status" value="1"/>
</dbReference>
<feature type="compositionally biased region" description="Basic and acidic residues" evidence="4">
    <location>
        <begin position="466"/>
        <end position="481"/>
    </location>
</feature>
<feature type="region of interest" description="Disordered" evidence="4">
    <location>
        <begin position="462"/>
        <end position="481"/>
    </location>
</feature>
<feature type="transmembrane region" description="Helical" evidence="5">
    <location>
        <begin position="274"/>
        <end position="292"/>
    </location>
</feature>
<dbReference type="GO" id="GO:0043709">
    <property type="term" value="P:cell adhesion involved in single-species biofilm formation"/>
    <property type="evidence" value="ECO:0007669"/>
    <property type="project" value="TreeGrafter"/>
</dbReference>
<feature type="transmembrane region" description="Helical" evidence="5">
    <location>
        <begin position="182"/>
        <end position="201"/>
    </location>
</feature>
<evidence type="ECO:0000256" key="4">
    <source>
        <dbReference type="SAM" id="MobiDB-lite"/>
    </source>
</evidence>
<feature type="domain" description="GGDEF" evidence="6">
    <location>
        <begin position="338"/>
        <end position="471"/>
    </location>
</feature>
<feature type="transmembrane region" description="Helical" evidence="5">
    <location>
        <begin position="117"/>
        <end position="136"/>
    </location>
</feature>
<dbReference type="InterPro" id="IPR029787">
    <property type="entry name" value="Nucleotide_cyclase"/>
</dbReference>
<dbReference type="Gene3D" id="3.30.70.270">
    <property type="match status" value="1"/>
</dbReference>
<dbReference type="InterPro" id="IPR000160">
    <property type="entry name" value="GGDEF_dom"/>
</dbReference>
<dbReference type="AlphaFoldDB" id="B2FIN3"/>
<dbReference type="GO" id="GO:0052621">
    <property type="term" value="F:diguanylate cyclase activity"/>
    <property type="evidence" value="ECO:0007669"/>
    <property type="project" value="UniProtKB-EC"/>
</dbReference>
<dbReference type="EC" id="2.7.7.65" evidence="2"/>
<organism evidence="7 8">
    <name type="scientific">Stenotrophomonas maltophilia (strain K279a)</name>
    <dbReference type="NCBI Taxonomy" id="522373"/>
    <lineage>
        <taxon>Bacteria</taxon>
        <taxon>Pseudomonadati</taxon>
        <taxon>Pseudomonadota</taxon>
        <taxon>Gammaproteobacteria</taxon>
        <taxon>Lysobacterales</taxon>
        <taxon>Lysobacteraceae</taxon>
        <taxon>Stenotrophomonas</taxon>
        <taxon>Stenotrophomonas maltophilia group</taxon>
    </lineage>
</organism>
<dbReference type="HOGENOM" id="CLU_000445_11_29_6"/>
<keyword evidence="5" id="KW-0472">Membrane</keyword>
<dbReference type="GO" id="GO:1902201">
    <property type="term" value="P:negative regulation of bacterial-type flagellum-dependent cell motility"/>
    <property type="evidence" value="ECO:0007669"/>
    <property type="project" value="TreeGrafter"/>
</dbReference>
<keyword evidence="5" id="KW-1133">Transmembrane helix</keyword>
<feature type="transmembrane region" description="Helical" evidence="5">
    <location>
        <begin position="7"/>
        <end position="24"/>
    </location>
</feature>
<evidence type="ECO:0000256" key="2">
    <source>
        <dbReference type="ARBA" id="ARBA00012528"/>
    </source>
</evidence>
<dbReference type="InterPro" id="IPR050469">
    <property type="entry name" value="Diguanylate_Cyclase"/>
</dbReference>
<sequence length="481" mass="52693">MGDCMTLRAALFFLVTHALVIAFVGPQDPVGSYLMLITAPLLAALACVRRARVSQAACQWRLLGAAVGLFSLALLALLYRNVAGLAPAQMTASTLILYVFYRIPLTYVAASPGGGNRYIRAVDLGIIALLWLLYYLHARAMAPLNTALWTQCLNTMSGVQNSLVFCFALIRFLAEDDPDRRDFFRTLTIYALGYFLLAFYINTYQPQVPDGNWGDLLISGLFVLLATLAGSHRRCPAVEVSRSLRRIVDAGVPLMLPLLLMLVALLVARLQPTLATVGFIGSLLGYALRSVLSQIEIQRQRDELETLARRDPLTGLGNRRSFDESLDRAHRRARRQDQGLAVLMIDIDHFKRLNDTYGHPEGDRRLRAVAGILDGCLQRGDDLLARYGGEEFIAALPSPDATHALGLGERLRASVEAAALPAPVATVTISIGVAWQAPGEDGDPRGLVERADQALYRAKHAGRNCVRGDTETKEEQSGRRA</sequence>
<dbReference type="NCBIfam" id="TIGR00254">
    <property type="entry name" value="GGDEF"/>
    <property type="match status" value="1"/>
</dbReference>
<evidence type="ECO:0000256" key="3">
    <source>
        <dbReference type="ARBA" id="ARBA00034247"/>
    </source>
</evidence>
<name>B2FIN3_STRMK</name>
<dbReference type="SMART" id="SM00267">
    <property type="entry name" value="GGDEF"/>
    <property type="match status" value="1"/>
</dbReference>
<dbReference type="Proteomes" id="UP000008840">
    <property type="component" value="Chromosome"/>
</dbReference>
<comment type="cofactor">
    <cofactor evidence="1">
        <name>Mg(2+)</name>
        <dbReference type="ChEBI" id="CHEBI:18420"/>
    </cofactor>
</comment>